<evidence type="ECO:0000313" key="2">
    <source>
        <dbReference type="Proteomes" id="UP000693946"/>
    </source>
</evidence>
<evidence type="ECO:0000313" key="1">
    <source>
        <dbReference type="EMBL" id="KAG7525354.1"/>
    </source>
</evidence>
<reference evidence="1 2" key="1">
    <citation type="journal article" date="2021" name="Sci. Rep.">
        <title>Chromosome anchoring in Senegalese sole (Solea senegalensis) reveals sex-associated markers and genome rearrangements in flatfish.</title>
        <authorList>
            <person name="Guerrero-Cozar I."/>
            <person name="Gomez-Garrido J."/>
            <person name="Berbel C."/>
            <person name="Martinez-Blanch J.F."/>
            <person name="Alioto T."/>
            <person name="Claros M.G."/>
            <person name="Gagnaire P.A."/>
            <person name="Manchado M."/>
        </authorList>
    </citation>
    <scope>NUCLEOTIDE SEQUENCE [LARGE SCALE GENOMIC DNA]</scope>
    <source>
        <strain evidence="1">Sse05_10M</strain>
    </source>
</reference>
<dbReference type="EMBL" id="JAGKHQ010000001">
    <property type="protein sequence ID" value="KAG7525354.1"/>
    <property type="molecule type" value="Genomic_DNA"/>
</dbReference>
<gene>
    <name evidence="1" type="ORF">JOB18_025978</name>
</gene>
<organism evidence="1 2">
    <name type="scientific">Solea senegalensis</name>
    <name type="common">Senegalese sole</name>
    <dbReference type="NCBI Taxonomy" id="28829"/>
    <lineage>
        <taxon>Eukaryota</taxon>
        <taxon>Metazoa</taxon>
        <taxon>Chordata</taxon>
        <taxon>Craniata</taxon>
        <taxon>Vertebrata</taxon>
        <taxon>Euteleostomi</taxon>
        <taxon>Actinopterygii</taxon>
        <taxon>Neopterygii</taxon>
        <taxon>Teleostei</taxon>
        <taxon>Neoteleostei</taxon>
        <taxon>Acanthomorphata</taxon>
        <taxon>Carangaria</taxon>
        <taxon>Pleuronectiformes</taxon>
        <taxon>Pleuronectoidei</taxon>
        <taxon>Soleidae</taxon>
        <taxon>Solea</taxon>
    </lineage>
</organism>
<sequence>MQQQPSSNSRVYCAGLTELIVQYLKALDPESSVAIYFIHVPRALAKCRIHVTLLSTLAASRLRVGFIFYDSHNQEEPYVVDTMQLAAFVTYKSDVVVLRPCLKKQADKLSPPFLAYVCALN</sequence>
<comment type="caution">
    <text evidence="1">The sequence shown here is derived from an EMBL/GenBank/DDBJ whole genome shotgun (WGS) entry which is preliminary data.</text>
</comment>
<protein>
    <submittedName>
        <fullName evidence="1">Uncharacterized protein</fullName>
    </submittedName>
</protein>
<keyword evidence="2" id="KW-1185">Reference proteome</keyword>
<name>A0AAV6T7A2_SOLSE</name>
<accession>A0AAV6T7A2</accession>
<dbReference type="Proteomes" id="UP000693946">
    <property type="component" value="Linkage Group LG1"/>
</dbReference>
<dbReference type="AlphaFoldDB" id="A0AAV6T7A2"/>
<proteinExistence type="predicted"/>